<dbReference type="AlphaFoldDB" id="A0A834HM19"/>
<comment type="similarity">
    <text evidence="2">Belongs to the short-chain dehydrogenases/reductases (SDR) family.</text>
</comment>
<dbReference type="InterPro" id="IPR036291">
    <property type="entry name" value="NAD(P)-bd_dom_sf"/>
</dbReference>
<dbReference type="PRINTS" id="PR00081">
    <property type="entry name" value="GDHRDH"/>
</dbReference>
<evidence type="ECO:0000313" key="4">
    <source>
        <dbReference type="EMBL" id="KAF7264038.1"/>
    </source>
</evidence>
<comment type="caution">
    <text evidence="4">The sequence shown here is derived from an EMBL/GenBank/DDBJ whole genome shotgun (WGS) entry which is preliminary data.</text>
</comment>
<feature type="transmembrane region" description="Helical" evidence="3">
    <location>
        <begin position="215"/>
        <end position="232"/>
    </location>
</feature>
<dbReference type="Proteomes" id="UP000625711">
    <property type="component" value="Unassembled WGS sequence"/>
</dbReference>
<dbReference type="PANTHER" id="PTHR43157:SF31">
    <property type="entry name" value="PHOSPHATIDYLINOSITOL-GLYCAN BIOSYNTHESIS CLASS F PROTEIN"/>
    <property type="match status" value="1"/>
</dbReference>
<feature type="non-terminal residue" evidence="4">
    <location>
        <position position="1"/>
    </location>
</feature>
<gene>
    <name evidence="5" type="ORF">GWI33_000702</name>
    <name evidence="4" type="ORF">GWI33_000735</name>
</gene>
<organism evidence="4 6">
    <name type="scientific">Rhynchophorus ferrugineus</name>
    <name type="common">Red palm weevil</name>
    <name type="synonym">Curculio ferrugineus</name>
    <dbReference type="NCBI Taxonomy" id="354439"/>
    <lineage>
        <taxon>Eukaryota</taxon>
        <taxon>Metazoa</taxon>
        <taxon>Ecdysozoa</taxon>
        <taxon>Arthropoda</taxon>
        <taxon>Hexapoda</taxon>
        <taxon>Insecta</taxon>
        <taxon>Pterygota</taxon>
        <taxon>Neoptera</taxon>
        <taxon>Endopterygota</taxon>
        <taxon>Coleoptera</taxon>
        <taxon>Polyphaga</taxon>
        <taxon>Cucujiformia</taxon>
        <taxon>Curculionidae</taxon>
        <taxon>Dryophthorinae</taxon>
        <taxon>Rhynchophorus</taxon>
    </lineage>
</organism>
<keyword evidence="3" id="KW-0812">Transmembrane</keyword>
<evidence type="ECO:0000256" key="2">
    <source>
        <dbReference type="RuleBase" id="RU000363"/>
    </source>
</evidence>
<proteinExistence type="inferred from homology"/>
<keyword evidence="6" id="KW-1185">Reference proteome</keyword>
<dbReference type="SUPFAM" id="SSF51735">
    <property type="entry name" value="NAD(P)-binding Rossmann-fold domains"/>
    <property type="match status" value="1"/>
</dbReference>
<keyword evidence="3" id="KW-1133">Transmembrane helix</keyword>
<dbReference type="InterPro" id="IPR002347">
    <property type="entry name" value="SDR_fam"/>
</dbReference>
<dbReference type="EMBL" id="JAACXV010018615">
    <property type="protein sequence ID" value="KAF7264038.1"/>
    <property type="molecule type" value="Genomic_DNA"/>
</dbReference>
<evidence type="ECO:0000256" key="1">
    <source>
        <dbReference type="ARBA" id="ARBA00023002"/>
    </source>
</evidence>
<dbReference type="PRINTS" id="PR00080">
    <property type="entry name" value="SDRFAMILY"/>
</dbReference>
<name>A0A834HM19_RHYFE</name>
<evidence type="ECO:0000256" key="3">
    <source>
        <dbReference type="SAM" id="Phobius"/>
    </source>
</evidence>
<sequence>MTNRKLKQTKWGKWLLYKRLGLELAKNVATRGGTIIIADKNDATETVNELIKESNNINIFYEFVDFASFKSVRAFAQELKTKYSKLDILVNNAGVGSGLGKTEDDLETTMQINYFSHFLLTHLLLDILIKAPHSRIVFSSSAAAYVTNLNKDNLKCCSNQNMFLRKIFSYSNSKVALALMSKSLAEKLKGTQVTCYAHHPGLVKTNIFKSTPIKGIWFLPVLILWTCAWLWGKDTDSGIQTMLHLITAD</sequence>
<keyword evidence="1" id="KW-0560">Oxidoreductase</keyword>
<dbReference type="PANTHER" id="PTHR43157">
    <property type="entry name" value="PHOSPHATIDYLINOSITOL-GLYCAN BIOSYNTHESIS CLASS F PROTEIN-RELATED"/>
    <property type="match status" value="1"/>
</dbReference>
<evidence type="ECO:0000313" key="6">
    <source>
        <dbReference type="Proteomes" id="UP000625711"/>
    </source>
</evidence>
<protein>
    <submittedName>
        <fullName evidence="4">Uncharacterized protein</fullName>
    </submittedName>
</protein>
<keyword evidence="3" id="KW-0472">Membrane</keyword>
<dbReference type="Gene3D" id="3.40.50.720">
    <property type="entry name" value="NAD(P)-binding Rossmann-like Domain"/>
    <property type="match status" value="1"/>
</dbReference>
<dbReference type="EMBL" id="JAACXV010018553">
    <property type="protein sequence ID" value="KAF7264056.1"/>
    <property type="molecule type" value="Genomic_DNA"/>
</dbReference>
<dbReference type="OrthoDB" id="191139at2759"/>
<reference evidence="4" key="1">
    <citation type="submission" date="2020-08" db="EMBL/GenBank/DDBJ databases">
        <title>Genome sequencing and assembly of the red palm weevil Rhynchophorus ferrugineus.</title>
        <authorList>
            <person name="Dias G.B."/>
            <person name="Bergman C.M."/>
            <person name="Manee M."/>
        </authorList>
    </citation>
    <scope>NUCLEOTIDE SEQUENCE</scope>
    <source>
        <strain evidence="4">AA-2017</strain>
        <tissue evidence="4">Whole larva</tissue>
    </source>
</reference>
<accession>A0A834HM19</accession>
<dbReference type="GO" id="GO:0016491">
    <property type="term" value="F:oxidoreductase activity"/>
    <property type="evidence" value="ECO:0007669"/>
    <property type="project" value="UniProtKB-KW"/>
</dbReference>
<dbReference type="Pfam" id="PF00106">
    <property type="entry name" value="adh_short"/>
    <property type="match status" value="2"/>
</dbReference>
<evidence type="ECO:0000313" key="5">
    <source>
        <dbReference type="EMBL" id="KAF7264056.1"/>
    </source>
</evidence>